<dbReference type="SUPFAM" id="SSF63748">
    <property type="entry name" value="Tudor/PWWP/MBT"/>
    <property type="match status" value="1"/>
</dbReference>
<dbReference type="InterPro" id="IPR002999">
    <property type="entry name" value="Tudor"/>
</dbReference>
<evidence type="ECO:0000256" key="7">
    <source>
        <dbReference type="ARBA" id="ARBA00022782"/>
    </source>
</evidence>
<feature type="compositionally biased region" description="Low complexity" evidence="9">
    <location>
        <begin position="769"/>
        <end position="782"/>
    </location>
</feature>
<feature type="region of interest" description="Disordered" evidence="9">
    <location>
        <begin position="214"/>
        <end position="266"/>
    </location>
</feature>
<evidence type="ECO:0000313" key="12">
    <source>
        <dbReference type="Proteomes" id="UP001178508"/>
    </source>
</evidence>
<dbReference type="GO" id="GO:0007283">
    <property type="term" value="P:spermatogenesis"/>
    <property type="evidence" value="ECO:0007669"/>
    <property type="project" value="UniProtKB-KW"/>
</dbReference>
<feature type="compositionally biased region" description="Low complexity" evidence="9">
    <location>
        <begin position="805"/>
        <end position="820"/>
    </location>
</feature>
<protein>
    <recommendedName>
        <fullName evidence="3">Tudor domain-containing protein 5</fullName>
    </recommendedName>
</protein>
<dbReference type="AlphaFoldDB" id="A0AAV1GKQ1"/>
<evidence type="ECO:0000313" key="11">
    <source>
        <dbReference type="EMBL" id="CAJ1074127.1"/>
    </source>
</evidence>
<dbReference type="Proteomes" id="UP001178508">
    <property type="component" value="Chromosome 15"/>
</dbReference>
<proteinExistence type="inferred from homology"/>
<evidence type="ECO:0000256" key="5">
    <source>
        <dbReference type="ARBA" id="ARBA00022490"/>
    </source>
</evidence>
<dbReference type="GO" id="GO:0005737">
    <property type="term" value="C:cytoplasm"/>
    <property type="evidence" value="ECO:0007669"/>
    <property type="project" value="UniProtKB-SubCell"/>
</dbReference>
<sequence>MAAGKVNQEEVLARLKIDVRSLLISSKVGLEPEQLRRDYKAMMGHPMPLKVLGFRNVLDMVKEMPDVVTVNFRPDGTSFLRAVGVESTKNIEALVAKQRTPQTNKNVSRRGVRHFFPSHCHPTQFVVLPRRGRPPPALHAQLRGQLRILLTEGPIRLVDLETCFFRCFGFPLRVHAYGFYSIGEMLEASADLVVIQWTRMGSVLGLRAQMSASREIDPRDQISRNPLGKVQVKQSPPNKPFTETAPGSVSNNTTSGSCKTEMMEKKQEVDQELRQEGHLFQECVMKLEKDLHQQILENGVAGTISQELKDKLRKVVRQNGGGVSVQDLPAEYKRLFGEDLPVSQNSFVSVTELVSAMNDTFHLKPGESDSGQHWIVTDIQDSDDIQLESKETENDENDVKQPSRGFYFSCKKSAWEDRLEEDTGNSTMDDKDEEQELNNNSKIYEMVSDKYPTIQVHCSPGVPPDAIQGQSLKPPTRHASKELIEVMVEHVESPGNFYLRFCKPEQVRALEDMIIEMRQCYMCPDVSEQYRLPERYVRRGQLCCVSPKGMWFYRVVIHQIISPTQVEVYYVDYGEMNVEQTANLKFLKSCYSILPAQAVPATLCGIKPIARSWTAEATASFKKLCCDRILVGALHSYTGDVLQLYLCDTRTNEDIYAHTVLLSQGHGTACSPSVSASLCTEVSPVSLYLGKEMADLPAVEEEAASSQTPSSMCHQSVSASPKVEEELPALEFIGEPETSLPTQATDADPFETPLDDETLSSWELGLFTRSPPSSRLTPTSSPLQPPDPILTETSPAHCTAQANMSRVTPSTTPPSVNSSSYQTPTKEEHSPKVPSPWFERQPLILRNLSLHTPNLNPGVSIPSFHQYWSPGIMFPVFGGKIQTPPKTHL</sequence>
<dbReference type="InterPro" id="IPR025605">
    <property type="entry name" value="OST-HTH/LOTUS_dom"/>
</dbReference>
<comment type="subcellular location">
    <subcellularLocation>
        <location evidence="1">Cytoplasm</location>
    </subcellularLocation>
</comment>
<dbReference type="Gene3D" id="3.30.420.610">
    <property type="entry name" value="LOTUS domain-like"/>
    <property type="match status" value="3"/>
</dbReference>
<evidence type="ECO:0000256" key="2">
    <source>
        <dbReference type="ARBA" id="ARBA00010384"/>
    </source>
</evidence>
<feature type="compositionally biased region" description="Polar residues" evidence="9">
    <location>
        <begin position="704"/>
        <end position="719"/>
    </location>
</feature>
<feature type="compositionally biased region" description="Polar residues" evidence="9">
    <location>
        <begin position="791"/>
        <end position="804"/>
    </location>
</feature>
<evidence type="ECO:0000256" key="9">
    <source>
        <dbReference type="SAM" id="MobiDB-lite"/>
    </source>
</evidence>
<accession>A0AAV1GKQ1</accession>
<feature type="domain" description="HTH OST-type" evidence="10">
    <location>
        <begin position="11"/>
        <end position="84"/>
    </location>
</feature>
<feature type="domain" description="HTH OST-type" evidence="10">
    <location>
        <begin position="134"/>
        <end position="210"/>
    </location>
</feature>
<dbReference type="Pfam" id="PF12872">
    <property type="entry name" value="OST-HTH"/>
    <property type="match status" value="3"/>
</dbReference>
<keyword evidence="7" id="KW-0221">Differentiation</keyword>
<keyword evidence="4" id="KW-0217">Developmental protein</keyword>
<evidence type="ECO:0000256" key="8">
    <source>
        <dbReference type="ARBA" id="ARBA00022871"/>
    </source>
</evidence>
<feature type="domain" description="HTH OST-type" evidence="10">
    <location>
        <begin position="304"/>
        <end position="380"/>
    </location>
</feature>
<keyword evidence="5" id="KW-0963">Cytoplasm</keyword>
<feature type="compositionally biased region" description="Polar residues" evidence="9">
    <location>
        <begin position="245"/>
        <end position="258"/>
    </location>
</feature>
<evidence type="ECO:0000259" key="10">
    <source>
        <dbReference type="PROSITE" id="PS51644"/>
    </source>
</evidence>
<gene>
    <name evidence="11" type="ORF">XNOV1_A004211</name>
</gene>
<dbReference type="InterPro" id="IPR035437">
    <property type="entry name" value="SNase_OB-fold_sf"/>
</dbReference>
<reference evidence="11" key="1">
    <citation type="submission" date="2023-08" db="EMBL/GenBank/DDBJ databases">
        <authorList>
            <person name="Alioto T."/>
            <person name="Alioto T."/>
            <person name="Gomez Garrido J."/>
        </authorList>
    </citation>
    <scope>NUCLEOTIDE SEQUENCE</scope>
</reference>
<feature type="region of interest" description="Disordered" evidence="9">
    <location>
        <begin position="699"/>
        <end position="720"/>
    </location>
</feature>
<comment type="similarity">
    <text evidence="2">Belongs to the TDRD5 family.</text>
</comment>
<dbReference type="PANTHER" id="PTHR22948">
    <property type="entry name" value="TUDOR DOMAIN CONTAINING PROTEIN"/>
    <property type="match status" value="1"/>
</dbReference>
<dbReference type="GO" id="GO:0030154">
    <property type="term" value="P:cell differentiation"/>
    <property type="evidence" value="ECO:0007669"/>
    <property type="project" value="UniProtKB-KW"/>
</dbReference>
<evidence type="ECO:0000256" key="1">
    <source>
        <dbReference type="ARBA" id="ARBA00004496"/>
    </source>
</evidence>
<feature type="region of interest" description="Disordered" evidence="9">
    <location>
        <begin position="734"/>
        <end position="835"/>
    </location>
</feature>
<dbReference type="Gene3D" id="2.30.30.140">
    <property type="match status" value="1"/>
</dbReference>
<keyword evidence="8" id="KW-0744">Spermatogenesis</keyword>
<dbReference type="PANTHER" id="PTHR22948:SF19">
    <property type="entry name" value="TUDOR DOMAIN-CONTAINING PROTEIN 5"/>
    <property type="match status" value="1"/>
</dbReference>
<dbReference type="InterPro" id="IPR041966">
    <property type="entry name" value="LOTUS-like"/>
</dbReference>
<evidence type="ECO:0000256" key="3">
    <source>
        <dbReference type="ARBA" id="ARBA00013420"/>
    </source>
</evidence>
<organism evidence="11 12">
    <name type="scientific">Xyrichtys novacula</name>
    <name type="common">Pearly razorfish</name>
    <name type="synonym">Hemipteronotus novacula</name>
    <dbReference type="NCBI Taxonomy" id="13765"/>
    <lineage>
        <taxon>Eukaryota</taxon>
        <taxon>Metazoa</taxon>
        <taxon>Chordata</taxon>
        <taxon>Craniata</taxon>
        <taxon>Vertebrata</taxon>
        <taxon>Euteleostomi</taxon>
        <taxon>Actinopterygii</taxon>
        <taxon>Neopterygii</taxon>
        <taxon>Teleostei</taxon>
        <taxon>Neoteleostei</taxon>
        <taxon>Acanthomorphata</taxon>
        <taxon>Eupercaria</taxon>
        <taxon>Labriformes</taxon>
        <taxon>Labridae</taxon>
        <taxon>Xyrichtys</taxon>
    </lineage>
</organism>
<keyword evidence="6" id="KW-0677">Repeat</keyword>
<dbReference type="InterPro" id="IPR050621">
    <property type="entry name" value="Tudor_domain_containing"/>
</dbReference>
<name>A0AAV1GKQ1_XYRNO</name>
<keyword evidence="12" id="KW-1185">Reference proteome</keyword>
<dbReference type="EMBL" id="OY660878">
    <property type="protein sequence ID" value="CAJ1074127.1"/>
    <property type="molecule type" value="Genomic_DNA"/>
</dbReference>
<evidence type="ECO:0000256" key="6">
    <source>
        <dbReference type="ARBA" id="ARBA00022737"/>
    </source>
</evidence>
<dbReference type="Gene3D" id="2.40.50.90">
    <property type="match status" value="1"/>
</dbReference>
<dbReference type="PROSITE" id="PS51644">
    <property type="entry name" value="HTH_OST"/>
    <property type="match status" value="3"/>
</dbReference>
<dbReference type="Pfam" id="PF00567">
    <property type="entry name" value="TUDOR"/>
    <property type="match status" value="1"/>
</dbReference>
<evidence type="ECO:0000256" key="4">
    <source>
        <dbReference type="ARBA" id="ARBA00022473"/>
    </source>
</evidence>